<protein>
    <recommendedName>
        <fullName evidence="4">Catalase</fullName>
    </recommendedName>
</protein>
<evidence type="ECO:0000313" key="2">
    <source>
        <dbReference type="EMBL" id="MBO8416788.1"/>
    </source>
</evidence>
<feature type="region of interest" description="Disordered" evidence="1">
    <location>
        <begin position="47"/>
        <end position="75"/>
    </location>
</feature>
<gene>
    <name evidence="2" type="ORF">IAB19_10445</name>
</gene>
<evidence type="ECO:0000256" key="1">
    <source>
        <dbReference type="SAM" id="MobiDB-lite"/>
    </source>
</evidence>
<evidence type="ECO:0000313" key="3">
    <source>
        <dbReference type="Proteomes" id="UP000823631"/>
    </source>
</evidence>
<feature type="compositionally biased region" description="Low complexity" evidence="1">
    <location>
        <begin position="50"/>
        <end position="66"/>
    </location>
</feature>
<name>A0A9D9DCZ7_9GAMM</name>
<feature type="region of interest" description="Disordered" evidence="1">
    <location>
        <begin position="98"/>
        <end position="340"/>
    </location>
</feature>
<feature type="compositionally biased region" description="Basic and acidic residues" evidence="1">
    <location>
        <begin position="272"/>
        <end position="292"/>
    </location>
</feature>
<dbReference type="InterPro" id="IPR021973">
    <property type="entry name" value="SprA-related"/>
</dbReference>
<reference evidence="2" key="2">
    <citation type="journal article" date="2021" name="PeerJ">
        <title>Extensive microbial diversity within the chicken gut microbiome revealed by metagenomics and culture.</title>
        <authorList>
            <person name="Gilroy R."/>
            <person name="Ravi A."/>
            <person name="Getino M."/>
            <person name="Pursley I."/>
            <person name="Horton D.L."/>
            <person name="Alikhan N.F."/>
            <person name="Baker D."/>
            <person name="Gharbi K."/>
            <person name="Hall N."/>
            <person name="Watson M."/>
            <person name="Adriaenssens E.M."/>
            <person name="Foster-Nyarko E."/>
            <person name="Jarju S."/>
            <person name="Secka A."/>
            <person name="Antonio M."/>
            <person name="Oren A."/>
            <person name="Chaudhuri R.R."/>
            <person name="La Ragione R."/>
            <person name="Hildebrand F."/>
            <person name="Pallen M.J."/>
        </authorList>
    </citation>
    <scope>NUCLEOTIDE SEQUENCE</scope>
    <source>
        <strain evidence="2">17213</strain>
    </source>
</reference>
<feature type="compositionally biased region" description="Low complexity" evidence="1">
    <location>
        <begin position="100"/>
        <end position="111"/>
    </location>
</feature>
<dbReference type="AlphaFoldDB" id="A0A9D9DCZ7"/>
<sequence length="340" mass="35372">MQFLALSSLYHSLMPQSLQDAAGQTAGQNTATAVQTATAPVLPGAVTAAQNTQQQSESSYSSNQSERGAQSCEAQQTATFAHNRHQALKAYLSFGKTGNADSTAPSSAAAALPEGMRVSIPGTETDAVTGAEAEETGSNKVPAEPELPGSKPAVAGTGSDAHQDEENDVRKVQGEEKRSSDGDSLTEEEQEKVDQMQARHDEVKTHEQAHKSAGGSLAAAPSYTYETGPDGKRYITDGEVQIDTAEEDDPRDTITKMQQVKRAALAPAEPSSQDRKVASEASRIEAQARAELLDENSTLGAASGGAASGTTEDSGAVEDAVKPSEAGDTGQQELSHSAQQ</sequence>
<reference evidence="2" key="1">
    <citation type="submission" date="2020-10" db="EMBL/GenBank/DDBJ databases">
        <authorList>
            <person name="Gilroy R."/>
        </authorList>
    </citation>
    <scope>NUCLEOTIDE SEQUENCE</scope>
    <source>
        <strain evidence="2">17213</strain>
    </source>
</reference>
<feature type="compositionally biased region" description="Polar residues" evidence="1">
    <location>
        <begin position="329"/>
        <end position="340"/>
    </location>
</feature>
<feature type="compositionally biased region" description="Basic and acidic residues" evidence="1">
    <location>
        <begin position="192"/>
        <end position="210"/>
    </location>
</feature>
<dbReference type="Proteomes" id="UP000823631">
    <property type="component" value="Unassembled WGS sequence"/>
</dbReference>
<proteinExistence type="predicted"/>
<comment type="caution">
    <text evidence="2">The sequence shown here is derived from an EMBL/GenBank/DDBJ whole genome shotgun (WGS) entry which is preliminary data.</text>
</comment>
<dbReference type="EMBL" id="JADINH010000209">
    <property type="protein sequence ID" value="MBO8416788.1"/>
    <property type="molecule type" value="Genomic_DNA"/>
</dbReference>
<dbReference type="Pfam" id="PF12118">
    <property type="entry name" value="SprA-related"/>
    <property type="match status" value="1"/>
</dbReference>
<feature type="compositionally biased region" description="Basic and acidic residues" evidence="1">
    <location>
        <begin position="161"/>
        <end position="181"/>
    </location>
</feature>
<evidence type="ECO:0008006" key="4">
    <source>
        <dbReference type="Google" id="ProtNLM"/>
    </source>
</evidence>
<organism evidence="2 3">
    <name type="scientific">Candidatus Avisuccinivibrio stercorigallinarum</name>
    <dbReference type="NCBI Taxonomy" id="2840704"/>
    <lineage>
        <taxon>Bacteria</taxon>
        <taxon>Pseudomonadati</taxon>
        <taxon>Pseudomonadota</taxon>
        <taxon>Gammaproteobacteria</taxon>
        <taxon>Aeromonadales</taxon>
        <taxon>Succinivibrionaceae</taxon>
        <taxon>Succinivibrionaceae incertae sedis</taxon>
        <taxon>Candidatus Avisuccinivibrio</taxon>
    </lineage>
</organism>
<accession>A0A9D9DCZ7</accession>